<comment type="caution">
    <text evidence="2">The sequence shown here is derived from an EMBL/GenBank/DDBJ whole genome shotgun (WGS) entry which is preliminary data.</text>
</comment>
<evidence type="ECO:0000256" key="1">
    <source>
        <dbReference type="SAM" id="Phobius"/>
    </source>
</evidence>
<feature type="transmembrane region" description="Helical" evidence="1">
    <location>
        <begin position="76"/>
        <end position="101"/>
    </location>
</feature>
<dbReference type="Proteomes" id="UP001500121">
    <property type="component" value="Unassembled WGS sequence"/>
</dbReference>
<evidence type="ECO:0000313" key="3">
    <source>
        <dbReference type="Proteomes" id="UP001500121"/>
    </source>
</evidence>
<organism evidence="2 3">
    <name type="scientific">Amnibacterium soli</name>
    <dbReference type="NCBI Taxonomy" id="1282736"/>
    <lineage>
        <taxon>Bacteria</taxon>
        <taxon>Bacillati</taxon>
        <taxon>Actinomycetota</taxon>
        <taxon>Actinomycetes</taxon>
        <taxon>Micrococcales</taxon>
        <taxon>Microbacteriaceae</taxon>
        <taxon>Amnibacterium</taxon>
    </lineage>
</organism>
<keyword evidence="3" id="KW-1185">Reference proteome</keyword>
<proteinExistence type="predicted"/>
<gene>
    <name evidence="2" type="ORF">GCM10025783_22970</name>
</gene>
<feature type="transmembrane region" description="Helical" evidence="1">
    <location>
        <begin position="45"/>
        <end position="69"/>
    </location>
</feature>
<feature type="transmembrane region" description="Helical" evidence="1">
    <location>
        <begin position="20"/>
        <end position="39"/>
    </location>
</feature>
<keyword evidence="1" id="KW-0812">Transmembrane</keyword>
<reference evidence="3" key="1">
    <citation type="journal article" date="2019" name="Int. J. Syst. Evol. Microbiol.">
        <title>The Global Catalogue of Microorganisms (GCM) 10K type strain sequencing project: providing services to taxonomists for standard genome sequencing and annotation.</title>
        <authorList>
            <consortium name="The Broad Institute Genomics Platform"/>
            <consortium name="The Broad Institute Genome Sequencing Center for Infectious Disease"/>
            <person name="Wu L."/>
            <person name="Ma J."/>
        </authorList>
    </citation>
    <scope>NUCLEOTIDE SEQUENCE [LARGE SCALE GENOMIC DNA]</scope>
    <source>
        <strain evidence="3">JCM 19015</strain>
    </source>
</reference>
<name>A0ABP8Z8W4_9MICO</name>
<dbReference type="RefSeq" id="WP_345481334.1">
    <property type="nucleotide sequence ID" value="NZ_BAABLP010000004.1"/>
</dbReference>
<feature type="transmembrane region" description="Helical" evidence="1">
    <location>
        <begin position="121"/>
        <end position="145"/>
    </location>
</feature>
<keyword evidence="1" id="KW-0472">Membrane</keyword>
<keyword evidence="1" id="KW-1133">Transmembrane helix</keyword>
<sequence>MSRVAPPPEPAVLRRRARRALLIGVACVVPRLVLAWLVLPPAYDLLLIAVTLLFVGGLLAIAIAVFQFVALRTERVLPIVVAGLVGVVLAGVLVAAFPAQGAPVAFDGGLVAPAPVVLHQYLYLLLGAVSQLGLMLVVGSIGVAVTRWRTRRA</sequence>
<protein>
    <submittedName>
        <fullName evidence="2">Uncharacterized protein</fullName>
    </submittedName>
</protein>
<accession>A0ABP8Z8W4</accession>
<evidence type="ECO:0000313" key="2">
    <source>
        <dbReference type="EMBL" id="GAA4749937.1"/>
    </source>
</evidence>
<dbReference type="EMBL" id="BAABLP010000004">
    <property type="protein sequence ID" value="GAA4749937.1"/>
    <property type="molecule type" value="Genomic_DNA"/>
</dbReference>